<dbReference type="PIRSF" id="PIRSF029063">
    <property type="entry name" value="IV_sec_VirJ"/>
    <property type="match status" value="1"/>
</dbReference>
<comment type="caution">
    <text evidence="3">The sequence shown here is derived from an EMBL/GenBank/DDBJ whole genome shotgun (WGS) entry which is preliminary data.</text>
</comment>
<gene>
    <name evidence="3" type="ORF">EDC35_10190</name>
</gene>
<sequence>MASATEHFTTTRKRGLLVLSLCLWLLSQPALADVTEETLISDAGTLHLVHPEGEPKGLVLFLPGTSGWDSDAAATAGEVADQGHLVAGIDWPALAQQRPEPPWWDLGAALSRLLHWIEALWSGQHAEPAPSSCWDLSVDLARIEQWVEKRETLPKGALPILLGRAEGGALVYAALLQTPPNRFHAAVSLGFCPRWPVVVPACQREGLTAALIQGDRLLPASQVSSGWFLFDAENPSTCLSDPPADFIKPIANARMAAAGPSPSPAPDGEVTLSPLASLFQWLDPRIPDQVGVVSAQGDTAGLPLVEIRASQEDPATFAIMLSGDGGWAALDRAVSARLAMRGISTVGWDSLGYFWKARSPAEASRDLARVIRHYLSVWHKERVILIGFSFGAEVLPFMANDLPDDLRPRVELAALLSVGRTAMFQFHLSDWLEAVRGKDALPELPQIQALDWTRRLCIYGEDDDQSLCPDLVGTGVEVRKMRGDHHFDEDYAGVAEIILGQRLATGADERPLPSTMRFSNP</sequence>
<proteinExistence type="predicted"/>
<dbReference type="AlphaFoldDB" id="A0A4R3N5Q5"/>
<feature type="domain" description="Bacterial virulence" evidence="2">
    <location>
        <begin position="316"/>
        <end position="501"/>
    </location>
</feature>
<dbReference type="InterPro" id="IPR011225">
    <property type="entry name" value="IV_sec_VirJ"/>
</dbReference>
<protein>
    <submittedName>
        <fullName evidence="3">Type IV secretory pathway VirJ component</fullName>
    </submittedName>
</protein>
<dbReference type="Gene3D" id="3.40.50.1820">
    <property type="entry name" value="alpha/beta hydrolase"/>
    <property type="match status" value="2"/>
</dbReference>
<dbReference type="Pfam" id="PF06057">
    <property type="entry name" value="VirJ"/>
    <property type="match status" value="1"/>
</dbReference>
<reference evidence="3 4" key="1">
    <citation type="submission" date="2019-03" db="EMBL/GenBank/DDBJ databases">
        <title>Genomic Encyclopedia of Type Strains, Phase IV (KMG-IV): sequencing the most valuable type-strain genomes for metagenomic binning, comparative biology and taxonomic classification.</title>
        <authorList>
            <person name="Goeker M."/>
        </authorList>
    </citation>
    <scope>NUCLEOTIDE SEQUENCE [LARGE SCALE GENOMIC DNA]</scope>
    <source>
        <strain evidence="3 4">DSM 13587</strain>
    </source>
</reference>
<dbReference type="InterPro" id="IPR010333">
    <property type="entry name" value="VirJ"/>
</dbReference>
<evidence type="ECO:0000313" key="3">
    <source>
        <dbReference type="EMBL" id="TCT23777.1"/>
    </source>
</evidence>
<dbReference type="InterPro" id="IPR029058">
    <property type="entry name" value="AB_hydrolase_fold"/>
</dbReference>
<dbReference type="EMBL" id="SMAO01000001">
    <property type="protein sequence ID" value="TCT23777.1"/>
    <property type="molecule type" value="Genomic_DNA"/>
</dbReference>
<feature type="signal peptide" evidence="1">
    <location>
        <begin position="1"/>
        <end position="32"/>
    </location>
</feature>
<evidence type="ECO:0000259" key="2">
    <source>
        <dbReference type="Pfam" id="PF06057"/>
    </source>
</evidence>
<evidence type="ECO:0000256" key="1">
    <source>
        <dbReference type="SAM" id="SignalP"/>
    </source>
</evidence>
<keyword evidence="4" id="KW-1185">Reference proteome</keyword>
<keyword evidence="1" id="KW-0732">Signal</keyword>
<accession>A0A4R3N5Q5</accession>
<evidence type="ECO:0000313" key="4">
    <source>
        <dbReference type="Proteomes" id="UP000295717"/>
    </source>
</evidence>
<dbReference type="Proteomes" id="UP000295717">
    <property type="component" value="Unassembled WGS sequence"/>
</dbReference>
<organism evidence="3 4">
    <name type="scientific">Thiobaca trueperi</name>
    <dbReference type="NCBI Taxonomy" id="127458"/>
    <lineage>
        <taxon>Bacteria</taxon>
        <taxon>Pseudomonadati</taxon>
        <taxon>Pseudomonadota</taxon>
        <taxon>Gammaproteobacteria</taxon>
        <taxon>Chromatiales</taxon>
        <taxon>Chromatiaceae</taxon>
        <taxon>Thiobaca</taxon>
    </lineage>
</organism>
<dbReference type="SUPFAM" id="SSF53474">
    <property type="entry name" value="alpha/beta-Hydrolases"/>
    <property type="match status" value="2"/>
</dbReference>
<name>A0A4R3N5Q5_9GAMM</name>
<feature type="chain" id="PRO_5020996491" evidence="1">
    <location>
        <begin position="33"/>
        <end position="521"/>
    </location>
</feature>